<accession>A0A2A2M2R5</accession>
<name>A0A2A2M2R5_9BILA</name>
<comment type="caution">
    <text evidence="2">The sequence shown here is derived from an EMBL/GenBank/DDBJ whole genome shotgun (WGS) entry which is preliminary data.</text>
</comment>
<feature type="domain" description="Mur ligase C-terminal" evidence="1">
    <location>
        <begin position="3"/>
        <end position="80"/>
    </location>
</feature>
<protein>
    <recommendedName>
        <fullName evidence="1">Mur ligase C-terminal domain-containing protein</fullName>
    </recommendedName>
</protein>
<gene>
    <name evidence="2" type="ORF">WR25_22163</name>
</gene>
<keyword evidence="3" id="KW-1185">Reference proteome</keyword>
<evidence type="ECO:0000313" key="2">
    <source>
        <dbReference type="EMBL" id="PAV92738.1"/>
    </source>
</evidence>
<dbReference type="Proteomes" id="UP000218231">
    <property type="component" value="Unassembled WGS sequence"/>
</dbReference>
<proteinExistence type="predicted"/>
<reference evidence="2 3" key="1">
    <citation type="journal article" date="2017" name="Curr. Biol.">
        <title>Genome architecture and evolution of a unichromosomal asexual nematode.</title>
        <authorList>
            <person name="Fradin H."/>
            <person name="Zegar C."/>
            <person name="Gutwein M."/>
            <person name="Lucas J."/>
            <person name="Kovtun M."/>
            <person name="Corcoran D."/>
            <person name="Baugh L.R."/>
            <person name="Kiontke K."/>
            <person name="Gunsalus K."/>
            <person name="Fitch D.H."/>
            <person name="Piano F."/>
        </authorList>
    </citation>
    <scope>NUCLEOTIDE SEQUENCE [LARGE SCALE GENOMIC DNA]</scope>
    <source>
        <strain evidence="2">PF1309</strain>
    </source>
</reference>
<dbReference type="InterPro" id="IPR036615">
    <property type="entry name" value="Mur_ligase_C_dom_sf"/>
</dbReference>
<dbReference type="Pfam" id="PF02875">
    <property type="entry name" value="Mur_ligase_C"/>
    <property type="match status" value="1"/>
</dbReference>
<dbReference type="InterPro" id="IPR004101">
    <property type="entry name" value="Mur_ligase_C"/>
</dbReference>
<dbReference type="AlphaFoldDB" id="A0A2A2M2R5"/>
<sequence length="99" mass="10699">MRRELVESLTQRLRPDDLLVLPDPVYHGGTVNREVTSADIVADLTAAGRDARHVANRAEAAALLVAEARPGDRIVVMGARDDTLSLLAAEMLESLRARG</sequence>
<dbReference type="Gene3D" id="3.90.190.20">
    <property type="entry name" value="Mur ligase, C-terminal domain"/>
    <property type="match status" value="1"/>
</dbReference>
<evidence type="ECO:0000313" key="3">
    <source>
        <dbReference type="Proteomes" id="UP000218231"/>
    </source>
</evidence>
<dbReference type="EMBL" id="LIAE01006051">
    <property type="protein sequence ID" value="PAV92738.1"/>
    <property type="molecule type" value="Genomic_DNA"/>
</dbReference>
<dbReference type="SUPFAM" id="SSF53244">
    <property type="entry name" value="MurD-like peptide ligases, peptide-binding domain"/>
    <property type="match status" value="1"/>
</dbReference>
<organism evidence="2 3">
    <name type="scientific">Diploscapter pachys</name>
    <dbReference type="NCBI Taxonomy" id="2018661"/>
    <lineage>
        <taxon>Eukaryota</taxon>
        <taxon>Metazoa</taxon>
        <taxon>Ecdysozoa</taxon>
        <taxon>Nematoda</taxon>
        <taxon>Chromadorea</taxon>
        <taxon>Rhabditida</taxon>
        <taxon>Rhabditina</taxon>
        <taxon>Rhabditomorpha</taxon>
        <taxon>Rhabditoidea</taxon>
        <taxon>Rhabditidae</taxon>
        <taxon>Diploscapter</taxon>
    </lineage>
</organism>
<dbReference type="GO" id="GO:0016881">
    <property type="term" value="F:acid-amino acid ligase activity"/>
    <property type="evidence" value="ECO:0007669"/>
    <property type="project" value="InterPro"/>
</dbReference>
<evidence type="ECO:0000259" key="1">
    <source>
        <dbReference type="Pfam" id="PF02875"/>
    </source>
</evidence>